<dbReference type="EMBL" id="JFGV01000040">
    <property type="protein sequence ID" value="EYU14733.1"/>
    <property type="molecule type" value="Genomic_DNA"/>
</dbReference>
<comment type="subunit">
    <text evidence="3">Heterohexamer, formed by a dimer of trimers. The hexameric TusBCD complex contains 2 copies each of TusB, TusC and TusD. The TusBCD complex interacts with TusE.</text>
</comment>
<dbReference type="PANTHER" id="PTHR37526:SF1">
    <property type="entry name" value="PROTEIN TUSB"/>
    <property type="match status" value="1"/>
</dbReference>
<dbReference type="SUPFAM" id="SSF75169">
    <property type="entry name" value="DsrEFH-like"/>
    <property type="match status" value="1"/>
</dbReference>
<evidence type="ECO:0000256" key="2">
    <source>
        <dbReference type="ARBA" id="ARBA00022694"/>
    </source>
</evidence>
<name>A0A022PIG3_9GAMM</name>
<dbReference type="RefSeq" id="WP_036779957.1">
    <property type="nucleotide sequence ID" value="NZ_CAWLTM010000075.1"/>
</dbReference>
<sequence>MLYTVGRSPYQCDFNAIFNLLARGDDILFIQDGVLAGIDGNCYLPNLISCGAALYALKEDIEARGLNGQVSDKVQVIDYTDFVNLTVKHHQQFAW</sequence>
<dbReference type="Gene3D" id="3.40.1260.10">
    <property type="entry name" value="DsrEFH-like"/>
    <property type="match status" value="1"/>
</dbReference>
<dbReference type="NCBIfam" id="NF010035">
    <property type="entry name" value="PRK13510.1"/>
    <property type="match status" value="1"/>
</dbReference>
<evidence type="ECO:0000313" key="4">
    <source>
        <dbReference type="EMBL" id="EYU14733.1"/>
    </source>
</evidence>
<gene>
    <name evidence="3" type="primary">tusB</name>
    <name evidence="4" type="ORF">BA1DRAFT_02760</name>
</gene>
<dbReference type="InterPro" id="IPR007215">
    <property type="entry name" value="Sulphur_relay_TusB/DsrH"/>
</dbReference>
<protein>
    <recommendedName>
        <fullName evidence="3">Protein TusB</fullName>
    </recommendedName>
    <alternativeName>
        <fullName evidence="3">tRNA 2-thiouridine synthesizing protein B</fullName>
    </alternativeName>
</protein>
<dbReference type="GO" id="GO:1990228">
    <property type="term" value="C:sulfurtransferase complex"/>
    <property type="evidence" value="ECO:0007669"/>
    <property type="project" value="TreeGrafter"/>
</dbReference>
<dbReference type="NCBIfam" id="TIGR03011">
    <property type="entry name" value="sulf_tusB_dsrH"/>
    <property type="match status" value="1"/>
</dbReference>
<organism evidence="4 5">
    <name type="scientific">Photorhabdus aegyptia</name>
    <dbReference type="NCBI Taxonomy" id="2805098"/>
    <lineage>
        <taxon>Bacteria</taxon>
        <taxon>Pseudomonadati</taxon>
        <taxon>Pseudomonadota</taxon>
        <taxon>Gammaproteobacteria</taxon>
        <taxon>Enterobacterales</taxon>
        <taxon>Morganellaceae</taxon>
        <taxon>Photorhabdus</taxon>
    </lineage>
</organism>
<keyword evidence="1 3" id="KW-0963">Cytoplasm</keyword>
<comment type="subcellular location">
    <subcellularLocation>
        <location evidence="3">Cytoplasm</location>
    </subcellularLocation>
</comment>
<dbReference type="Pfam" id="PF04077">
    <property type="entry name" value="DsrH"/>
    <property type="match status" value="1"/>
</dbReference>
<evidence type="ECO:0000256" key="3">
    <source>
        <dbReference type="HAMAP-Rule" id="MF_01564"/>
    </source>
</evidence>
<reference evidence="4 5" key="1">
    <citation type="submission" date="2014-03" db="EMBL/GenBank/DDBJ databases">
        <title>Draft Genome of Photorhabdus luminescens BA1, an Egyptian Isolate.</title>
        <authorList>
            <person name="Ghazal S."/>
            <person name="Hurst S.G.IV."/>
            <person name="Morris K."/>
            <person name="Thomas K."/>
            <person name="Tisa L.S."/>
        </authorList>
    </citation>
    <scope>NUCLEOTIDE SEQUENCE [LARGE SCALE GENOMIC DNA]</scope>
    <source>
        <strain evidence="4 5">BA1</strain>
    </source>
</reference>
<proteinExistence type="inferred from homology"/>
<comment type="function">
    <text evidence="3">Part of a sulfur-relay system required for 2-thiolation of 5-methylaminomethyl-2-thiouridine (mnm(5)s(2)U) at tRNA wobble positions.</text>
</comment>
<comment type="caution">
    <text evidence="4">The sequence shown here is derived from an EMBL/GenBank/DDBJ whole genome shotgun (WGS) entry which is preliminary data.</text>
</comment>
<keyword evidence="2 3" id="KW-0819">tRNA processing</keyword>
<dbReference type="PANTHER" id="PTHR37526">
    <property type="entry name" value="PROTEIN TUSB"/>
    <property type="match status" value="1"/>
</dbReference>
<evidence type="ECO:0000313" key="5">
    <source>
        <dbReference type="Proteomes" id="UP000023464"/>
    </source>
</evidence>
<dbReference type="AlphaFoldDB" id="A0A022PIG3"/>
<dbReference type="InterPro" id="IPR027396">
    <property type="entry name" value="DsrEFH-like"/>
</dbReference>
<dbReference type="InterPro" id="IPR023526">
    <property type="entry name" value="Sulphur_relay_TusB"/>
</dbReference>
<evidence type="ECO:0000256" key="1">
    <source>
        <dbReference type="ARBA" id="ARBA00022490"/>
    </source>
</evidence>
<comment type="similarity">
    <text evidence="3">Belongs to the DsrH/TusB family.</text>
</comment>
<accession>A0A022PIG3</accession>
<dbReference type="GO" id="GO:0002143">
    <property type="term" value="P:tRNA wobble position uridine thiolation"/>
    <property type="evidence" value="ECO:0007669"/>
    <property type="project" value="InterPro"/>
</dbReference>
<keyword evidence="5" id="KW-1185">Reference proteome</keyword>
<dbReference type="HAMAP" id="MF_01564">
    <property type="entry name" value="Thiourid_synth_B"/>
    <property type="match status" value="1"/>
</dbReference>
<dbReference type="PATRIC" id="fig|1393736.3.peg.2823"/>
<dbReference type="Proteomes" id="UP000023464">
    <property type="component" value="Unassembled WGS sequence"/>
</dbReference>